<dbReference type="AlphaFoldDB" id="A0A916ZXJ0"/>
<keyword evidence="2" id="KW-1185">Reference proteome</keyword>
<protein>
    <submittedName>
        <fullName evidence="1">Cell division protein FtsQ</fullName>
    </submittedName>
</protein>
<accession>A0A916ZXJ0</accession>
<evidence type="ECO:0000313" key="2">
    <source>
        <dbReference type="Proteomes" id="UP000599688"/>
    </source>
</evidence>
<gene>
    <name evidence="1" type="primary">ftsQ</name>
    <name evidence="1" type="ORF">GCM10010831_16810</name>
</gene>
<reference evidence="1 2" key="1">
    <citation type="journal article" date="2014" name="Int. J. Syst. Evol. Microbiol.">
        <title>Complete genome sequence of Corynebacterium casei LMG S-19264T (=DSM 44701T), isolated from a smear-ripened cheese.</title>
        <authorList>
            <consortium name="US DOE Joint Genome Institute (JGI-PGF)"/>
            <person name="Walter F."/>
            <person name="Albersmeier A."/>
            <person name="Kalinowski J."/>
            <person name="Ruckert C."/>
        </authorList>
    </citation>
    <scope>NUCLEOTIDE SEQUENCE [LARGE SCALE GENOMIC DNA]</scope>
    <source>
        <strain evidence="1 2">CGMCC 1.12925</strain>
    </source>
</reference>
<dbReference type="EMBL" id="BMGL01000009">
    <property type="protein sequence ID" value="GGE16125.1"/>
    <property type="molecule type" value="Genomic_DNA"/>
</dbReference>
<dbReference type="RefSeq" id="WP_188406394.1">
    <property type="nucleotide sequence ID" value="NZ_BMGL01000009.1"/>
</dbReference>
<organism evidence="1 2">
    <name type="scientific">Psychroflexus salis</name>
    <dbReference type="NCBI Taxonomy" id="1526574"/>
    <lineage>
        <taxon>Bacteria</taxon>
        <taxon>Pseudomonadati</taxon>
        <taxon>Bacteroidota</taxon>
        <taxon>Flavobacteriia</taxon>
        <taxon>Flavobacteriales</taxon>
        <taxon>Flavobacteriaceae</taxon>
        <taxon>Psychroflexus</taxon>
    </lineage>
</organism>
<comment type="caution">
    <text evidence="1">The sequence shown here is derived from an EMBL/GenBank/DDBJ whole genome shotgun (WGS) entry which is preliminary data.</text>
</comment>
<proteinExistence type="predicted"/>
<keyword evidence="1" id="KW-0131">Cell cycle</keyword>
<sequence length="238" mass="27407">MKWNWNNILFIALVASLLFLYGFANQRNQLKKVKSVDIQFAEVAEFYIQENDVYKLLIQSDETFQNLTKENVDLKVLENNLETNDMIKNAQVYLTVDGILGAEIEQRKPILRFLDGGFQYIDEDGLIMPTSSHYSARVPIAFGFDSKEAIQLFKLAKAIHQDSFLQQQITSIHKNGLGELYVEIRDADFKIDFGDLNNIELKLANFKAFFAKAKKDGRLKDYMNVDLQFGKQVVCTKK</sequence>
<evidence type="ECO:0000313" key="1">
    <source>
        <dbReference type="EMBL" id="GGE16125.1"/>
    </source>
</evidence>
<keyword evidence="1" id="KW-0132">Cell division</keyword>
<name>A0A916ZXJ0_9FLAO</name>
<dbReference type="Proteomes" id="UP000599688">
    <property type="component" value="Unassembled WGS sequence"/>
</dbReference>
<dbReference type="GO" id="GO:0051301">
    <property type="term" value="P:cell division"/>
    <property type="evidence" value="ECO:0007669"/>
    <property type="project" value="UniProtKB-KW"/>
</dbReference>